<dbReference type="PRINTS" id="PR00081">
    <property type="entry name" value="GDHRDH"/>
</dbReference>
<comment type="caution">
    <text evidence="4">The sequence shown here is derived from an EMBL/GenBank/DDBJ whole genome shotgun (WGS) entry which is preliminary data.</text>
</comment>
<dbReference type="PIRSF" id="PIRSF000126">
    <property type="entry name" value="11-beta-HSD1"/>
    <property type="match status" value="1"/>
</dbReference>
<dbReference type="Proteomes" id="UP000077134">
    <property type="component" value="Unassembled WGS sequence"/>
</dbReference>
<sequence length="275" mass="29533">MIDYKGKVALVTGASTGIGKAYATELAALGSHVILVARSKDKLEALAKELSSKYGIEAYALPADLSKPGAARLLAEQIAVLALNVNILINNAGFGTHGRFEEISSEREQEMISLNVASLVDMTHQFLPYMQQKKNGIIVNIASLGSFQSIPYMATYAATKAFVLSFTESIFAENRHLGVRVLALCPGTTKTEFFDVIGTTEMPGGINGTPESVVKAGFRGIEKGRSYIIDGISNYWIAQSARFLTRKFTAIITERMTRPASSKTAASIPASGKSK</sequence>
<dbReference type="PRINTS" id="PR00080">
    <property type="entry name" value="SDRFAMILY"/>
</dbReference>
<protein>
    <submittedName>
        <fullName evidence="4">Oxidoreductase</fullName>
    </submittedName>
</protein>
<accession>A0A162KVI8</accession>
<evidence type="ECO:0000313" key="5">
    <source>
        <dbReference type="Proteomes" id="UP000077134"/>
    </source>
</evidence>
<comment type="similarity">
    <text evidence="1 3">Belongs to the short-chain dehydrogenases/reductases (SDR) family.</text>
</comment>
<organism evidence="4 5">
    <name type="scientific">Paenibacillus crassostreae</name>
    <dbReference type="NCBI Taxonomy" id="1763538"/>
    <lineage>
        <taxon>Bacteria</taxon>
        <taxon>Bacillati</taxon>
        <taxon>Bacillota</taxon>
        <taxon>Bacilli</taxon>
        <taxon>Bacillales</taxon>
        <taxon>Paenibacillaceae</taxon>
        <taxon>Paenibacillus</taxon>
    </lineage>
</organism>
<dbReference type="OrthoDB" id="9808814at2"/>
<dbReference type="EMBL" id="LSFN01000014">
    <property type="protein sequence ID" value="OAB74603.1"/>
    <property type="molecule type" value="Genomic_DNA"/>
</dbReference>
<dbReference type="Gene3D" id="3.40.50.720">
    <property type="entry name" value="NAD(P)-binding Rossmann-like Domain"/>
    <property type="match status" value="1"/>
</dbReference>
<dbReference type="InterPro" id="IPR002347">
    <property type="entry name" value="SDR_fam"/>
</dbReference>
<gene>
    <name evidence="4" type="ORF">PNBC_11165</name>
</gene>
<dbReference type="KEGG" id="pcx:LPB68_02795"/>
<reference evidence="4 5" key="1">
    <citation type="submission" date="2016-02" db="EMBL/GenBank/DDBJ databases">
        <title>Paenibacillus sp. LPB0068, isolated from Crassostrea gigas.</title>
        <authorList>
            <person name="Shin S.-K."/>
            <person name="Yi H."/>
        </authorList>
    </citation>
    <scope>NUCLEOTIDE SEQUENCE [LARGE SCALE GENOMIC DNA]</scope>
    <source>
        <strain evidence="4 5">LPB0068</strain>
    </source>
</reference>
<dbReference type="Pfam" id="PF00106">
    <property type="entry name" value="adh_short"/>
    <property type="match status" value="1"/>
</dbReference>
<name>A0A162KVI8_9BACL</name>
<dbReference type="GO" id="GO:0016491">
    <property type="term" value="F:oxidoreductase activity"/>
    <property type="evidence" value="ECO:0007669"/>
    <property type="project" value="UniProtKB-KW"/>
</dbReference>
<evidence type="ECO:0000256" key="2">
    <source>
        <dbReference type="ARBA" id="ARBA00023002"/>
    </source>
</evidence>
<keyword evidence="5" id="KW-1185">Reference proteome</keyword>
<evidence type="ECO:0000313" key="4">
    <source>
        <dbReference type="EMBL" id="OAB74603.1"/>
    </source>
</evidence>
<dbReference type="SUPFAM" id="SSF51735">
    <property type="entry name" value="NAD(P)-binding Rossmann-fold domains"/>
    <property type="match status" value="1"/>
</dbReference>
<dbReference type="AlphaFoldDB" id="A0A162KVI8"/>
<keyword evidence="2" id="KW-0560">Oxidoreductase</keyword>
<dbReference type="PANTHER" id="PTHR43086">
    <property type="entry name" value="VERY-LONG-CHAIN 3-OXOOACYL-COA REDUCTASE"/>
    <property type="match status" value="1"/>
</dbReference>
<evidence type="ECO:0000256" key="3">
    <source>
        <dbReference type="RuleBase" id="RU000363"/>
    </source>
</evidence>
<dbReference type="InterPro" id="IPR036291">
    <property type="entry name" value="NAD(P)-bd_dom_sf"/>
</dbReference>
<evidence type="ECO:0000256" key="1">
    <source>
        <dbReference type="ARBA" id="ARBA00006484"/>
    </source>
</evidence>
<dbReference type="RefSeq" id="WP_068658066.1">
    <property type="nucleotide sequence ID" value="NZ_CP017770.1"/>
</dbReference>
<proteinExistence type="inferred from homology"/>
<dbReference type="PANTHER" id="PTHR43086:SF3">
    <property type="entry name" value="NADP-DEPENDENT 3-HYDROXY ACID DEHYDROGENASE YDFG"/>
    <property type="match status" value="1"/>
</dbReference>
<dbReference type="STRING" id="1763538.LPB68_02795"/>